<reference evidence="1" key="2">
    <citation type="submission" date="2021-09" db="EMBL/GenBank/DDBJ databases">
        <authorList>
            <person name="Gilroy R."/>
        </authorList>
    </citation>
    <scope>NUCLEOTIDE SEQUENCE</scope>
    <source>
        <strain evidence="1">ChiHjej13B12-14962</strain>
    </source>
</reference>
<dbReference type="Gene3D" id="3.90.1150.30">
    <property type="match status" value="1"/>
</dbReference>
<reference evidence="1" key="1">
    <citation type="journal article" date="2021" name="PeerJ">
        <title>Extensive microbial diversity within the chicken gut microbiome revealed by metagenomics and culture.</title>
        <authorList>
            <person name="Gilroy R."/>
            <person name="Ravi A."/>
            <person name="Getino M."/>
            <person name="Pursley I."/>
            <person name="Horton D.L."/>
            <person name="Alikhan N.F."/>
            <person name="Baker D."/>
            <person name="Gharbi K."/>
            <person name="Hall N."/>
            <person name="Watson M."/>
            <person name="Adriaenssens E.M."/>
            <person name="Foster-Nyarko E."/>
            <person name="Jarju S."/>
            <person name="Secka A."/>
            <person name="Antonio M."/>
            <person name="Oren A."/>
            <person name="Chaudhuri R.R."/>
            <person name="La Ragione R."/>
            <person name="Hildebrand F."/>
            <person name="Pallen M.J."/>
        </authorList>
    </citation>
    <scope>NUCLEOTIDE SEQUENCE</scope>
    <source>
        <strain evidence="1">ChiHjej13B12-14962</strain>
    </source>
</reference>
<dbReference type="InterPro" id="IPR007351">
    <property type="entry name" value="YjbR"/>
</dbReference>
<dbReference type="GO" id="GO:0003677">
    <property type="term" value="F:DNA binding"/>
    <property type="evidence" value="ECO:0007669"/>
    <property type="project" value="UniProtKB-KW"/>
</dbReference>
<dbReference type="InterPro" id="IPR038056">
    <property type="entry name" value="YjbR-like_sf"/>
</dbReference>
<keyword evidence="1" id="KW-0238">DNA-binding</keyword>
<dbReference type="AlphaFoldDB" id="A0A921FKT0"/>
<dbReference type="InterPro" id="IPR058532">
    <property type="entry name" value="YjbR/MT2646/Rv2570-like"/>
</dbReference>
<proteinExistence type="predicted"/>
<evidence type="ECO:0000313" key="1">
    <source>
        <dbReference type="EMBL" id="HJF13381.1"/>
    </source>
</evidence>
<sequence>MAEVEAVLPRPFQPDLGTGTIFGAAQVDDELLHAFACCCTVHDDLHSLGKYVGQTRHVDKAEPEDAAELRLQYPEITPGYYMNKRHWISLATGTSNHPGLFQELLTDSYRLVVARLPRVQRPIDPETFGTSPQT</sequence>
<dbReference type="SUPFAM" id="SSF142906">
    <property type="entry name" value="YjbR-like"/>
    <property type="match status" value="1"/>
</dbReference>
<name>A0A921FKT0_9MICC</name>
<accession>A0A921FKT0</accession>
<dbReference type="Proteomes" id="UP000703315">
    <property type="component" value="Unassembled WGS sequence"/>
</dbReference>
<gene>
    <name evidence="1" type="ORF">K8V32_01070</name>
</gene>
<comment type="caution">
    <text evidence="1">The sequence shown here is derived from an EMBL/GenBank/DDBJ whole genome shotgun (WGS) entry which is preliminary data.</text>
</comment>
<protein>
    <submittedName>
        <fullName evidence="1">MmcQ/YjbR family DNA-binding protein</fullName>
    </submittedName>
</protein>
<dbReference type="Pfam" id="PF04237">
    <property type="entry name" value="YjbR"/>
    <property type="match status" value="1"/>
</dbReference>
<evidence type="ECO:0000313" key="2">
    <source>
        <dbReference type="Proteomes" id="UP000703315"/>
    </source>
</evidence>
<dbReference type="PANTHER" id="PTHR35145:SF1">
    <property type="entry name" value="CYTOPLASMIC PROTEIN"/>
    <property type="match status" value="1"/>
</dbReference>
<dbReference type="PANTHER" id="PTHR35145">
    <property type="entry name" value="CYTOPLASMIC PROTEIN-RELATED"/>
    <property type="match status" value="1"/>
</dbReference>
<organism evidence="1 2">
    <name type="scientific">Enteractinococcus helveticum</name>
    <dbReference type="NCBI Taxonomy" id="1837282"/>
    <lineage>
        <taxon>Bacteria</taxon>
        <taxon>Bacillati</taxon>
        <taxon>Actinomycetota</taxon>
        <taxon>Actinomycetes</taxon>
        <taxon>Micrococcales</taxon>
        <taxon>Micrococcaceae</taxon>
    </lineage>
</organism>
<dbReference type="RefSeq" id="WP_303901544.1">
    <property type="nucleotide sequence ID" value="NZ_DYXC01000018.1"/>
</dbReference>
<dbReference type="EMBL" id="DYXC01000018">
    <property type="protein sequence ID" value="HJF13381.1"/>
    <property type="molecule type" value="Genomic_DNA"/>
</dbReference>